<dbReference type="Gene3D" id="3.40.50.360">
    <property type="match status" value="1"/>
</dbReference>
<dbReference type="EMBL" id="CP000780">
    <property type="protein sequence ID" value="ABS55000.1"/>
    <property type="molecule type" value="Genomic_DNA"/>
</dbReference>
<dbReference type="PROSITE" id="PS00201">
    <property type="entry name" value="FLAVODOXIN"/>
    <property type="match status" value="1"/>
</dbReference>
<dbReference type="GeneID" id="5410167"/>
<dbReference type="eggNOG" id="arCOG00519">
    <property type="taxonomic scope" value="Archaea"/>
</dbReference>
<dbReference type="InterPro" id="IPR008254">
    <property type="entry name" value="Flavodoxin/NO_synth"/>
</dbReference>
<dbReference type="Pfam" id="PF03358">
    <property type="entry name" value="FMN_red"/>
    <property type="match status" value="1"/>
</dbReference>
<dbReference type="AlphaFoldDB" id="A7I5I9"/>
<proteinExistence type="inferred from homology"/>
<dbReference type="KEGG" id="mbn:Mboo_0482"/>
<comment type="similarity">
    <text evidence="2">Belongs to the SsuE family. Isf subfamily.</text>
</comment>
<feature type="domain" description="Flavodoxin-like" evidence="3">
    <location>
        <begin position="3"/>
        <end position="163"/>
    </location>
</feature>
<accession>A7I5I9</accession>
<dbReference type="RefSeq" id="WP_012106019.1">
    <property type="nucleotide sequence ID" value="NC_009712.1"/>
</dbReference>
<dbReference type="HOGENOM" id="CLU_068890_1_2_2"/>
<gene>
    <name evidence="4" type="ordered locus">Mboo_0482</name>
</gene>
<name>A7I5I9_METB6</name>
<evidence type="ECO:0000313" key="5">
    <source>
        <dbReference type="Proteomes" id="UP000002408"/>
    </source>
</evidence>
<protein>
    <submittedName>
        <fullName evidence="4">Transcriptional regulator, ArsR family</fullName>
    </submittedName>
</protein>
<dbReference type="InterPro" id="IPR005025">
    <property type="entry name" value="FMN_Rdtase-like_dom"/>
</dbReference>
<comment type="cofactor">
    <cofactor evidence="1">
        <name>[4Fe-4S] cluster</name>
        <dbReference type="ChEBI" id="CHEBI:49883"/>
    </cofactor>
</comment>
<dbReference type="SUPFAM" id="SSF52218">
    <property type="entry name" value="Flavoproteins"/>
    <property type="match status" value="1"/>
</dbReference>
<evidence type="ECO:0000259" key="3">
    <source>
        <dbReference type="PROSITE" id="PS50902"/>
    </source>
</evidence>
<evidence type="ECO:0000256" key="2">
    <source>
        <dbReference type="ARBA" id="ARBA00038292"/>
    </source>
</evidence>
<dbReference type="InterPro" id="IPR029039">
    <property type="entry name" value="Flavoprotein-like_sf"/>
</dbReference>
<dbReference type="GO" id="GO:0016491">
    <property type="term" value="F:oxidoreductase activity"/>
    <property type="evidence" value="ECO:0007669"/>
    <property type="project" value="InterPro"/>
</dbReference>
<dbReference type="Proteomes" id="UP000002408">
    <property type="component" value="Chromosome"/>
</dbReference>
<keyword evidence="5" id="KW-1185">Reference proteome</keyword>
<dbReference type="GO" id="GO:0009055">
    <property type="term" value="F:electron transfer activity"/>
    <property type="evidence" value="ECO:0007669"/>
    <property type="project" value="InterPro"/>
</dbReference>
<organism evidence="4 5">
    <name type="scientific">Methanoregula boonei (strain DSM 21154 / JCM 14090 / 6A8)</name>
    <dbReference type="NCBI Taxonomy" id="456442"/>
    <lineage>
        <taxon>Archaea</taxon>
        <taxon>Methanobacteriati</taxon>
        <taxon>Methanobacteriota</taxon>
        <taxon>Stenosarchaea group</taxon>
        <taxon>Methanomicrobia</taxon>
        <taxon>Methanomicrobiales</taxon>
        <taxon>Methanoregulaceae</taxon>
        <taxon>Methanoregula</taxon>
    </lineage>
</organism>
<sequence length="163" mass="18131">MRICIIYHSETGNTRHVAQHIASVIPDSRLVEVTDRAQHMALTRFLAQCKDARGENKTEIEPSHLNVREYDLLVFGSPVWAFKPTPAIHSIIDVLENCEKKRAVAFVTCGGRPGGSREVFKKWIEARGMNFAGFTSVNEKDIEDAAANAELITLVKSAVPKLD</sequence>
<dbReference type="STRING" id="456442.Mboo_0482"/>
<evidence type="ECO:0000313" key="4">
    <source>
        <dbReference type="EMBL" id="ABS55000.1"/>
    </source>
</evidence>
<dbReference type="InterPro" id="IPR001226">
    <property type="entry name" value="Flavodoxin_CS"/>
</dbReference>
<evidence type="ECO:0000256" key="1">
    <source>
        <dbReference type="ARBA" id="ARBA00001966"/>
    </source>
</evidence>
<reference evidence="5" key="1">
    <citation type="journal article" date="2015" name="Microbiology">
        <title>Genome of Methanoregula boonei 6A8 reveals adaptations to oligotrophic peatland environments.</title>
        <authorList>
            <person name="Braeuer S."/>
            <person name="Cadillo-Quiroz H."/>
            <person name="Kyrpides N."/>
            <person name="Woyke T."/>
            <person name="Goodwin L."/>
            <person name="Detter C."/>
            <person name="Podell S."/>
            <person name="Yavitt J.B."/>
            <person name="Zinder S.H."/>
        </authorList>
    </citation>
    <scope>NUCLEOTIDE SEQUENCE [LARGE SCALE GENOMIC DNA]</scope>
    <source>
        <strain evidence="5">DSM 21154 / JCM 14090 / 6A8</strain>
    </source>
</reference>
<dbReference type="GO" id="GO:0010181">
    <property type="term" value="F:FMN binding"/>
    <property type="evidence" value="ECO:0007669"/>
    <property type="project" value="InterPro"/>
</dbReference>
<dbReference type="OrthoDB" id="73155at2157"/>
<dbReference type="PROSITE" id="PS50902">
    <property type="entry name" value="FLAVODOXIN_LIKE"/>
    <property type="match status" value="1"/>
</dbReference>